<reference evidence="3" key="1">
    <citation type="journal article" date="2011" name="MBio">
        <title>Novel metabolic attributes of the genus Cyanothece, comprising a group of unicellular nitrogen-fixing Cyanobacteria.</title>
        <authorList>
            <person name="Bandyopadhyay A."/>
            <person name="Elvitigala T."/>
            <person name="Welsh E."/>
            <person name="Stockel J."/>
            <person name="Liberton M."/>
            <person name="Min H."/>
            <person name="Sherman L.A."/>
            <person name="Pakrasi H.B."/>
        </authorList>
    </citation>
    <scope>NUCLEOTIDE SEQUENCE [LARGE SCALE GENOMIC DNA]</scope>
    <source>
        <strain evidence="3">PCC 7822</strain>
    </source>
</reference>
<accession>E0UGZ2</accession>
<feature type="transmembrane region" description="Helical" evidence="1">
    <location>
        <begin position="216"/>
        <end position="244"/>
    </location>
</feature>
<name>E0UGZ2_GLOV7</name>
<keyword evidence="1" id="KW-0472">Membrane</keyword>
<proteinExistence type="predicted"/>
<evidence type="ECO:0008006" key="4">
    <source>
        <dbReference type="Google" id="ProtNLM"/>
    </source>
</evidence>
<organism evidence="2 3">
    <name type="scientific">Gloeothece verrucosa (strain PCC 7822)</name>
    <name type="common">Cyanothece sp. (strain PCC 7822)</name>
    <dbReference type="NCBI Taxonomy" id="497965"/>
    <lineage>
        <taxon>Bacteria</taxon>
        <taxon>Bacillati</taxon>
        <taxon>Cyanobacteriota</taxon>
        <taxon>Cyanophyceae</taxon>
        <taxon>Oscillatoriophycideae</taxon>
        <taxon>Chroococcales</taxon>
        <taxon>Aphanothecaceae</taxon>
        <taxon>Gloeothece</taxon>
        <taxon>Gloeothece verrucosa</taxon>
    </lineage>
</organism>
<dbReference type="InterPro" id="IPR018710">
    <property type="entry name" value="DUF2232"/>
</dbReference>
<dbReference type="PANTHER" id="PTHR37185">
    <property type="entry name" value="MEMBRANE PROTEIN"/>
    <property type="match status" value="1"/>
</dbReference>
<dbReference type="AlphaFoldDB" id="E0UGZ2"/>
<dbReference type="Pfam" id="PF09991">
    <property type="entry name" value="DUF2232"/>
    <property type="match status" value="1"/>
</dbReference>
<gene>
    <name evidence="2" type="ordered locus">Cyan7822_3654</name>
</gene>
<dbReference type="HOGENOM" id="CLU_080696_0_0_3"/>
<sequence length="265" mass="29916">MNNFSDDLNPSQKDKNQQNLSNEIDTLADESNWVDDEIETSERPVSNSSKTNFSQKNSLRVSPTLVTVETAFLASTASLIWLINYYFPLGPVLRIFFALPIALVYLRWGQRASWMAAIVSGLLLSVLMGPTRSIVFFIPYGVMGVQLGACWRRGASWYLSMLLGTIIGVFGLFFRIWLFSILLGEDLWLYAITQVTGFLDWAFMKLGLLAQPDILLVQLLAVIAIIFNNFLYLFAVHLVALLVLDRLGNPIPRPPSWVQVILDYE</sequence>
<dbReference type="OrthoDB" id="508722at2"/>
<protein>
    <recommendedName>
        <fullName evidence="4">DUF2232 domain-containing protein</fullName>
    </recommendedName>
</protein>
<evidence type="ECO:0000313" key="2">
    <source>
        <dbReference type="EMBL" id="ADN15591.1"/>
    </source>
</evidence>
<dbReference type="Proteomes" id="UP000008206">
    <property type="component" value="Chromosome"/>
</dbReference>
<evidence type="ECO:0000313" key="3">
    <source>
        <dbReference type="Proteomes" id="UP000008206"/>
    </source>
</evidence>
<dbReference type="eggNOG" id="COG4241">
    <property type="taxonomic scope" value="Bacteria"/>
</dbReference>
<dbReference type="STRING" id="497965.Cyan7822_3654"/>
<feature type="transmembrane region" description="Helical" evidence="1">
    <location>
        <begin position="89"/>
        <end position="108"/>
    </location>
</feature>
<dbReference type="EMBL" id="CP002198">
    <property type="protein sequence ID" value="ADN15591.1"/>
    <property type="molecule type" value="Genomic_DNA"/>
</dbReference>
<keyword evidence="3" id="KW-1185">Reference proteome</keyword>
<dbReference type="KEGG" id="cyj:Cyan7822_3654"/>
<evidence type="ECO:0000256" key="1">
    <source>
        <dbReference type="SAM" id="Phobius"/>
    </source>
</evidence>
<keyword evidence="1" id="KW-1133">Transmembrane helix</keyword>
<feature type="transmembrane region" description="Helical" evidence="1">
    <location>
        <begin position="158"/>
        <end position="178"/>
    </location>
</feature>
<keyword evidence="1" id="KW-0812">Transmembrane</keyword>
<feature type="transmembrane region" description="Helical" evidence="1">
    <location>
        <begin position="115"/>
        <end position="138"/>
    </location>
</feature>
<dbReference type="RefSeq" id="WP_013323660.1">
    <property type="nucleotide sequence ID" value="NC_014501.1"/>
</dbReference>
<dbReference type="PANTHER" id="PTHR37185:SF3">
    <property type="entry name" value="MEMBRANE PROTEIN"/>
    <property type="match status" value="1"/>
</dbReference>